<feature type="domain" description="Peptidase M24" evidence="7">
    <location>
        <begin position="68"/>
        <end position="329"/>
    </location>
</feature>
<keyword evidence="2 5" id="KW-0645">Protease</keyword>
<dbReference type="AlphaFoldDB" id="A0A3P8KY54"/>
<dbReference type="GO" id="GO:0004239">
    <property type="term" value="F:initiator methionyl aminopeptidase activity"/>
    <property type="evidence" value="ECO:0007669"/>
    <property type="project" value="UniProtKB-UniRule"/>
</dbReference>
<dbReference type="EC" id="3.4.11.18" evidence="6"/>
<feature type="binding site" evidence="5">
    <location>
        <position position="151"/>
    </location>
    <ligand>
        <name>a divalent metal cation</name>
        <dbReference type="ChEBI" id="CHEBI:60240"/>
        <label>1</label>
    </ligand>
</feature>
<feature type="binding site" evidence="5">
    <location>
        <position position="245"/>
    </location>
    <ligand>
        <name>substrate</name>
    </ligand>
</feature>
<dbReference type="OrthoDB" id="3209743at2759"/>
<keyword evidence="3 5" id="KW-0479">Metal-binding</keyword>
<evidence type="ECO:0000256" key="5">
    <source>
        <dbReference type="HAMAP-Rule" id="MF_03174"/>
    </source>
</evidence>
<feature type="binding site" evidence="5">
    <location>
        <position position="322"/>
    </location>
    <ligand>
        <name>a divalent metal cation</name>
        <dbReference type="ChEBI" id="CHEBI:60240"/>
        <label>2</label>
        <note>catalytic</note>
    </ligand>
</feature>
<organism evidence="8 9">
    <name type="scientific">Echinostoma caproni</name>
    <dbReference type="NCBI Taxonomy" id="27848"/>
    <lineage>
        <taxon>Eukaryota</taxon>
        <taxon>Metazoa</taxon>
        <taxon>Spiralia</taxon>
        <taxon>Lophotrochozoa</taxon>
        <taxon>Platyhelminthes</taxon>
        <taxon>Trematoda</taxon>
        <taxon>Digenea</taxon>
        <taxon>Plagiorchiida</taxon>
        <taxon>Echinostomata</taxon>
        <taxon>Echinostomatoidea</taxon>
        <taxon>Echinostomatidae</taxon>
        <taxon>Echinostoma</taxon>
    </lineage>
</organism>
<dbReference type="GO" id="GO:0006508">
    <property type="term" value="P:proteolysis"/>
    <property type="evidence" value="ECO:0007669"/>
    <property type="project" value="UniProtKB-KW"/>
</dbReference>
<feature type="binding site" evidence="5">
    <location>
        <position position="238"/>
    </location>
    <ligand>
        <name>a divalent metal cation</name>
        <dbReference type="ChEBI" id="CHEBI:60240"/>
        <label>2</label>
        <note>catalytic</note>
    </ligand>
</feature>
<dbReference type="InterPro" id="IPR002467">
    <property type="entry name" value="Pept_M24A_MAP1"/>
</dbReference>
<dbReference type="InterPro" id="IPR000994">
    <property type="entry name" value="Pept_M24"/>
</dbReference>
<evidence type="ECO:0000313" key="9">
    <source>
        <dbReference type="Proteomes" id="UP000272942"/>
    </source>
</evidence>
<dbReference type="Gene3D" id="3.90.230.10">
    <property type="entry name" value="Creatinase/methionine aminopeptidase superfamily"/>
    <property type="match status" value="1"/>
</dbReference>
<keyword evidence="1 5" id="KW-0031">Aminopeptidase</keyword>
<evidence type="ECO:0000256" key="6">
    <source>
        <dbReference type="RuleBase" id="RU003653"/>
    </source>
</evidence>
<dbReference type="Proteomes" id="UP000272942">
    <property type="component" value="Unassembled WGS sequence"/>
</dbReference>
<feature type="binding site" evidence="5">
    <location>
        <position position="162"/>
    </location>
    <ligand>
        <name>a divalent metal cation</name>
        <dbReference type="ChEBI" id="CHEBI:60240"/>
        <label>1</label>
    </ligand>
</feature>
<dbReference type="SUPFAM" id="SSF55920">
    <property type="entry name" value="Creatinase/aminopeptidase"/>
    <property type="match status" value="1"/>
</dbReference>
<evidence type="ECO:0000256" key="3">
    <source>
        <dbReference type="ARBA" id="ARBA00022723"/>
    </source>
</evidence>
<reference evidence="8 9" key="1">
    <citation type="submission" date="2018-11" db="EMBL/GenBank/DDBJ databases">
        <authorList>
            <consortium name="Pathogen Informatics"/>
        </authorList>
    </citation>
    <scope>NUCLEOTIDE SEQUENCE [LARGE SCALE GENOMIC DNA]</scope>
    <source>
        <strain evidence="8 9">Egypt</strain>
    </source>
</reference>
<dbReference type="NCBIfam" id="TIGR00500">
    <property type="entry name" value="met_pdase_I"/>
    <property type="match status" value="1"/>
</dbReference>
<evidence type="ECO:0000256" key="2">
    <source>
        <dbReference type="ARBA" id="ARBA00022670"/>
    </source>
</evidence>
<feature type="binding site" evidence="5">
    <location>
        <position position="322"/>
    </location>
    <ligand>
        <name>a divalent metal cation</name>
        <dbReference type="ChEBI" id="CHEBI:60240"/>
        <label>1</label>
    </ligand>
</feature>
<dbReference type="GO" id="GO:0070006">
    <property type="term" value="F:metalloaminopeptidase activity"/>
    <property type="evidence" value="ECO:0007669"/>
    <property type="project" value="UniProtKB-UniRule"/>
</dbReference>
<dbReference type="HAMAP" id="MF_01974">
    <property type="entry name" value="MetAP_1"/>
    <property type="match status" value="1"/>
</dbReference>
<keyword evidence="9" id="KW-1185">Reference proteome</keyword>
<gene>
    <name evidence="8" type="ORF">ECPE_LOCUS9955</name>
</gene>
<sequence>MTYPSHPPRYIFRHFRLPISRALQTQKCNLFLFHRAVPSSVCAPPYVTNDSLHAPPRPVVHNSDELNELRYAGSVVRQIFRELELRLKPGWTTQDIDDFVFERCCSKRVYPSPLGYHDFPKSVCTSVNEVACHGIPSSSEVLQPGDLISVDISIYTGRAHGDACRSYVIYASDGQVVDTKNYKKRVKTAQFLCDVAQLCCEAGVSICAPNVPFRELAQVISMVSDNHGCRVVAGIRGHGIGKFLHGPPEILHSVYELPMASPASAGVMRTGHVFTIEPCIALADPYAAKPEDGCFQVPASPVIAEDGWTVTTADRALCAQFEHTVEITDTGSSILT</sequence>
<comment type="cofactor">
    <cofactor evidence="5">
        <name>Co(2+)</name>
        <dbReference type="ChEBI" id="CHEBI:48828"/>
    </cofactor>
    <cofactor evidence="5">
        <name>Zn(2+)</name>
        <dbReference type="ChEBI" id="CHEBI:29105"/>
    </cofactor>
    <cofactor evidence="5">
        <name>Mn(2+)</name>
        <dbReference type="ChEBI" id="CHEBI:29035"/>
    </cofactor>
    <cofactor evidence="5">
        <name>Fe(2+)</name>
        <dbReference type="ChEBI" id="CHEBI:29033"/>
    </cofactor>
    <text evidence="5">Binds 2 divalent metal cations per subunit. Has a high-affinity and a low affinity metal-binding site. The true nature of the physiological cofactor is under debate. The enzyme is active with cobalt, zinc, manganese or divalent iron ions. Most likely, methionine aminopeptidases function as mononuclear Fe(2+)-metalloproteases under physiological conditions, and the catalytically relevant metal-binding site has been assigned to the histidine-containing high-affinity site.</text>
</comment>
<dbReference type="InterPro" id="IPR036005">
    <property type="entry name" value="Creatinase/aminopeptidase-like"/>
</dbReference>
<feature type="binding site" evidence="5">
    <location>
        <position position="162"/>
    </location>
    <ligand>
        <name>a divalent metal cation</name>
        <dbReference type="ChEBI" id="CHEBI:60240"/>
        <label>2</label>
        <note>catalytic</note>
    </ligand>
</feature>
<evidence type="ECO:0000313" key="8">
    <source>
        <dbReference type="EMBL" id="VDP86249.1"/>
    </source>
</evidence>
<comment type="catalytic activity">
    <reaction evidence="5 6">
        <text>Release of N-terminal amino acids, preferentially methionine, from peptides and arylamides.</text>
        <dbReference type="EC" id="3.4.11.18"/>
    </reaction>
</comment>
<dbReference type="PRINTS" id="PR00599">
    <property type="entry name" value="MAPEPTIDASE"/>
</dbReference>
<name>A0A3P8KY54_9TREM</name>
<dbReference type="InterPro" id="IPR001714">
    <property type="entry name" value="Pept_M24_MAP"/>
</dbReference>
<protein>
    <recommendedName>
        <fullName evidence="6">Methionine aminopeptidase</fullName>
        <ecNumber evidence="6">3.4.11.18</ecNumber>
    </recommendedName>
</protein>
<feature type="binding site" evidence="5">
    <location>
        <position position="133"/>
    </location>
    <ligand>
        <name>substrate</name>
    </ligand>
</feature>
<feature type="binding site" evidence="5">
    <location>
        <position position="277"/>
    </location>
    <ligand>
        <name>a divalent metal cation</name>
        <dbReference type="ChEBI" id="CHEBI:60240"/>
        <label>2</label>
        <note>catalytic</note>
    </ligand>
</feature>
<accession>A0A3P8KY54</accession>
<keyword evidence="4 5" id="KW-0378">Hydrolase</keyword>
<dbReference type="GO" id="GO:0046872">
    <property type="term" value="F:metal ion binding"/>
    <property type="evidence" value="ECO:0007669"/>
    <property type="project" value="UniProtKB-UniRule"/>
</dbReference>
<dbReference type="EMBL" id="UZAN01048234">
    <property type="protein sequence ID" value="VDP86249.1"/>
    <property type="molecule type" value="Genomic_DNA"/>
</dbReference>
<dbReference type="Pfam" id="PF00557">
    <property type="entry name" value="Peptidase_M24"/>
    <property type="match status" value="1"/>
</dbReference>
<evidence type="ECO:0000256" key="4">
    <source>
        <dbReference type="ARBA" id="ARBA00022801"/>
    </source>
</evidence>
<comment type="similarity">
    <text evidence="5">Belongs to the peptidase M24A family. Methionine aminopeptidase type 1 subfamily.</text>
</comment>
<comment type="function">
    <text evidence="6">Cotranslationally removes the N-terminal methionine from nascent proteins. The N-terminal methionine is often cleaved when the second residue in the primary sequence is small and uncharged (Met-Ala-, Cys, Gly, Pro, Ser, Thr, or Val).</text>
</comment>
<dbReference type="PANTHER" id="PTHR43330:SF8">
    <property type="entry name" value="METHIONINE AMINOPEPTIDASE 1D, MITOCHONDRIAL"/>
    <property type="match status" value="1"/>
</dbReference>
<proteinExistence type="inferred from homology"/>
<evidence type="ECO:0000259" key="7">
    <source>
        <dbReference type="Pfam" id="PF00557"/>
    </source>
</evidence>
<dbReference type="PANTHER" id="PTHR43330">
    <property type="entry name" value="METHIONINE AMINOPEPTIDASE"/>
    <property type="match status" value="1"/>
</dbReference>
<evidence type="ECO:0000256" key="1">
    <source>
        <dbReference type="ARBA" id="ARBA00022438"/>
    </source>
</evidence>